<dbReference type="Gene3D" id="2.60.40.10">
    <property type="entry name" value="Immunoglobulins"/>
    <property type="match status" value="1"/>
</dbReference>
<name>A0A9D5WVR0_9BACT</name>
<comment type="caution">
    <text evidence="1">The sequence shown here is derived from an EMBL/GenBank/DDBJ whole genome shotgun (WGS) entry which is preliminary data.</text>
</comment>
<evidence type="ECO:0000313" key="1">
    <source>
        <dbReference type="EMBL" id="MBF1447165.1"/>
    </source>
</evidence>
<reference evidence="1" key="1">
    <citation type="submission" date="2020-04" db="EMBL/GenBank/DDBJ databases">
        <title>Deep metagenomics examines the oral microbiome during advanced dental caries in children, revealing novel taxa and co-occurrences with host molecules.</title>
        <authorList>
            <person name="Baker J.L."/>
            <person name="Morton J.T."/>
            <person name="Dinis M."/>
            <person name="Alvarez R."/>
            <person name="Tran N.C."/>
            <person name="Knight R."/>
            <person name="Edlund A."/>
        </authorList>
    </citation>
    <scope>NUCLEOTIDE SEQUENCE</scope>
    <source>
        <strain evidence="1">JCVI_32_bin.50</strain>
    </source>
</reference>
<accession>A0A9D5WVR0</accession>
<proteinExistence type="predicted"/>
<gene>
    <name evidence="1" type="ORF">HXN55_07275</name>
</gene>
<organism evidence="1 2">
    <name type="scientific">Prevotella nigrescens</name>
    <dbReference type="NCBI Taxonomy" id="28133"/>
    <lineage>
        <taxon>Bacteria</taxon>
        <taxon>Pseudomonadati</taxon>
        <taxon>Bacteroidota</taxon>
        <taxon>Bacteroidia</taxon>
        <taxon>Bacteroidales</taxon>
        <taxon>Prevotellaceae</taxon>
        <taxon>Prevotella</taxon>
    </lineage>
</organism>
<sequence length="89" mass="9400">MTGWVKLVWLFQPTELNFKKAGETKVVDISASGAFSMSAAPAGFTAEAKGGRVLITAANNTGAQRTGKITFQLKADPSKKVDVNLTQQG</sequence>
<dbReference type="Proteomes" id="UP000787419">
    <property type="component" value="Unassembled WGS sequence"/>
</dbReference>
<protein>
    <submittedName>
        <fullName evidence="1">BACON domain-containing protein</fullName>
    </submittedName>
</protein>
<dbReference type="AlphaFoldDB" id="A0A9D5WVR0"/>
<dbReference type="InterPro" id="IPR013783">
    <property type="entry name" value="Ig-like_fold"/>
</dbReference>
<dbReference type="RefSeq" id="WP_278490499.1">
    <property type="nucleotide sequence ID" value="NZ_JABZTM010000073.1"/>
</dbReference>
<evidence type="ECO:0000313" key="2">
    <source>
        <dbReference type="Proteomes" id="UP000787419"/>
    </source>
</evidence>
<dbReference type="EMBL" id="JABZTM010000073">
    <property type="protein sequence ID" value="MBF1447165.1"/>
    <property type="molecule type" value="Genomic_DNA"/>
</dbReference>